<dbReference type="Pfam" id="PF00580">
    <property type="entry name" value="UvrD-helicase"/>
    <property type="match status" value="1"/>
</dbReference>
<sequence>MEHKPFIIYKSSAGSGKTYTLTMEYLKLALKHPGAFRSILAVTFTNKATQEMKERILRELNRLRTTVSHDEKMDSEIMKALGIEEEELKLRAARSLTAILHDYSRFSVSTIDSFFQKVVRAFAREIDLNAKFDVELDQDGVLDRVVDRVVAKVIDDEFLHKWLVDYAIEQIQNGKSWDIRRNIKELGRQIFQEDFKKYAKEIKEFLKEEEHIKELQNFSRERKAEIIRITRQMKEEANRIRIVNGLEWTDFSGSGNSFAKKFDKLGERLSPVPELTEKQGLLPESEEGWFAKTSKNKDAIIASYHQGLGQILSQFEPLMIKWNTLEAIAKNIFVFGIFRNLLEELTHLKDEENILLISDANEFLKEITKENDAPFIYEKVGNQYQHYLIDEFQDTSGFQWVSFKPLLENSLAQGKNNLLVGDVKQSIYRWRGGEMRLLLEEVEEQIGSRSIRIEKLETNYRSLSNIIAFNNALFKKLPASFEEVVTRDYLAEDAGIISKAYEDVSQHVSMRKATSPFQGKVKIDFLEELKDEDEGKIDEQVLARIPQMAMLLQDKGYDLKDIAFLVRTKKEGESIADTLMAFSSENPDLPYRFDVLSDESMYLHKSATVKALLAGLKYLHSPEDKVQFKTMWYYRSLLKKDPINHNLFAVDQIPEHLKEITKTFQDRESLLLQLPLMEMLEELIAELGFEEVGLEKAYISGFKEAVYDFTTNNRADLAGFLDWWEEHQNKRTVKIPEGHNAMRILTIHKSKGLQFKVVLMPFLKWTIFDTTKGNVVWSPFEDREKGLSAIIPLSLNGKLAKSEFNRTYAEEAIMAYLDSLNMIYVALTRAEEVFWGLVPYRKEIKSMNSLQVHLQLLLSSSTDSMDELSLSDFFDSENRIFELGEWPDYPQIHAKERKAPHLRWAYQNWTNLLQVKKYAVDFSSEGLAQRKKRNFGLMVHEILEKSASLEEAKLQLKNMYFEGRLSAEERILVDKQMEDLFKDTLFASWFDAKDILLAEQGILLPGGKQKRPDKIILKENEAIVVDFKTGEEYPTYENQVKEYMALVHGLSGKSTKGFLCYLESGKIIEILN</sequence>
<keyword evidence="10" id="KW-0413">Isomerase</keyword>
<evidence type="ECO:0000256" key="2">
    <source>
        <dbReference type="ARBA" id="ARBA00022741"/>
    </source>
</evidence>
<dbReference type="InterPro" id="IPR014016">
    <property type="entry name" value="UvrD-like_ATP-bd"/>
</dbReference>
<evidence type="ECO:0000256" key="9">
    <source>
        <dbReference type="ARBA" id="ARBA00023204"/>
    </source>
</evidence>
<evidence type="ECO:0000259" key="16">
    <source>
        <dbReference type="PROSITE" id="PS51217"/>
    </source>
</evidence>
<comment type="catalytic activity">
    <reaction evidence="11">
        <text>Couples ATP hydrolysis with the unwinding of duplex DNA by translocating in the 3'-5' direction.</text>
        <dbReference type="EC" id="5.6.2.4"/>
    </reaction>
</comment>
<evidence type="ECO:0000256" key="5">
    <source>
        <dbReference type="ARBA" id="ARBA00022806"/>
    </source>
</evidence>
<dbReference type="PANTHER" id="PTHR11070">
    <property type="entry name" value="UVRD / RECB / PCRA DNA HELICASE FAMILY MEMBER"/>
    <property type="match status" value="1"/>
</dbReference>
<dbReference type="InterPro" id="IPR014017">
    <property type="entry name" value="DNA_helicase_UvrD-like_C"/>
</dbReference>
<evidence type="ECO:0000313" key="17">
    <source>
        <dbReference type="EMBL" id="MFD2202837.1"/>
    </source>
</evidence>
<keyword evidence="4 14" id="KW-0378">Hydrolase</keyword>
<keyword evidence="18" id="KW-1185">Reference proteome</keyword>
<dbReference type="EC" id="5.6.2.4" evidence="12"/>
<keyword evidence="6" id="KW-0269">Exonuclease</keyword>
<organism evidence="17 18">
    <name type="scientific">Shivajiella indica</name>
    <dbReference type="NCBI Taxonomy" id="872115"/>
    <lineage>
        <taxon>Bacteria</taxon>
        <taxon>Pseudomonadati</taxon>
        <taxon>Bacteroidota</taxon>
        <taxon>Cytophagia</taxon>
        <taxon>Cytophagales</taxon>
        <taxon>Cyclobacteriaceae</taxon>
        <taxon>Shivajiella</taxon>
    </lineage>
</organism>
<proteinExistence type="predicted"/>
<feature type="domain" description="UvrD-like helicase C-terminal" evidence="16">
    <location>
        <begin position="495"/>
        <end position="752"/>
    </location>
</feature>
<evidence type="ECO:0000256" key="1">
    <source>
        <dbReference type="ARBA" id="ARBA00022722"/>
    </source>
</evidence>
<evidence type="ECO:0000259" key="15">
    <source>
        <dbReference type="PROSITE" id="PS51198"/>
    </source>
</evidence>
<dbReference type="PROSITE" id="PS51198">
    <property type="entry name" value="UVRD_HELICASE_ATP_BIND"/>
    <property type="match status" value="1"/>
</dbReference>
<name>A0ABW5B9L5_9BACT</name>
<dbReference type="InterPro" id="IPR000212">
    <property type="entry name" value="DNA_helicase_UvrD/REP"/>
</dbReference>
<comment type="catalytic activity">
    <reaction evidence="13">
        <text>ATP + H2O = ADP + phosphate + H(+)</text>
        <dbReference type="Rhea" id="RHEA:13065"/>
        <dbReference type="ChEBI" id="CHEBI:15377"/>
        <dbReference type="ChEBI" id="CHEBI:15378"/>
        <dbReference type="ChEBI" id="CHEBI:30616"/>
        <dbReference type="ChEBI" id="CHEBI:43474"/>
        <dbReference type="ChEBI" id="CHEBI:456216"/>
        <dbReference type="EC" id="5.6.2.4"/>
    </reaction>
</comment>
<dbReference type="GO" id="GO:0008854">
    <property type="term" value="F:exodeoxyribonuclease V activity"/>
    <property type="evidence" value="ECO:0007669"/>
    <property type="project" value="UniProtKB-EC"/>
</dbReference>
<evidence type="ECO:0000256" key="14">
    <source>
        <dbReference type="PROSITE-ProRule" id="PRU00560"/>
    </source>
</evidence>
<dbReference type="Gene3D" id="3.90.320.10">
    <property type="match status" value="1"/>
</dbReference>
<evidence type="ECO:0000256" key="13">
    <source>
        <dbReference type="ARBA" id="ARBA00048988"/>
    </source>
</evidence>
<feature type="domain" description="UvrD-like helicase ATP-binding" evidence="15">
    <location>
        <begin position="1"/>
        <end position="463"/>
    </location>
</feature>
<dbReference type="PANTHER" id="PTHR11070:SF67">
    <property type="entry name" value="DNA 3'-5' HELICASE"/>
    <property type="match status" value="1"/>
</dbReference>
<dbReference type="Gene3D" id="3.40.50.300">
    <property type="entry name" value="P-loop containing nucleotide triphosphate hydrolases"/>
    <property type="match status" value="3"/>
</dbReference>
<evidence type="ECO:0000256" key="11">
    <source>
        <dbReference type="ARBA" id="ARBA00034617"/>
    </source>
</evidence>
<evidence type="ECO:0000256" key="7">
    <source>
        <dbReference type="ARBA" id="ARBA00022840"/>
    </source>
</evidence>
<dbReference type="RefSeq" id="WP_380804348.1">
    <property type="nucleotide sequence ID" value="NZ_JBHUIV010000020.1"/>
</dbReference>
<evidence type="ECO:0000256" key="4">
    <source>
        <dbReference type="ARBA" id="ARBA00022801"/>
    </source>
</evidence>
<dbReference type="InterPro" id="IPR011604">
    <property type="entry name" value="PDDEXK-like_dom_sf"/>
</dbReference>
<keyword evidence="3" id="KW-0227">DNA damage</keyword>
<evidence type="ECO:0000256" key="6">
    <source>
        <dbReference type="ARBA" id="ARBA00022839"/>
    </source>
</evidence>
<keyword evidence="7 14" id="KW-0067">ATP-binding</keyword>
<comment type="caution">
    <text evidence="17">The sequence shown here is derived from an EMBL/GenBank/DDBJ whole genome shotgun (WGS) entry which is preliminary data.</text>
</comment>
<dbReference type="Pfam" id="PF13361">
    <property type="entry name" value="UvrD_C"/>
    <property type="match status" value="1"/>
</dbReference>
<dbReference type="EMBL" id="JBHUIV010000020">
    <property type="protein sequence ID" value="MFD2202837.1"/>
    <property type="molecule type" value="Genomic_DNA"/>
</dbReference>
<evidence type="ECO:0000313" key="18">
    <source>
        <dbReference type="Proteomes" id="UP001597414"/>
    </source>
</evidence>
<dbReference type="Proteomes" id="UP001597414">
    <property type="component" value="Unassembled WGS sequence"/>
</dbReference>
<reference evidence="18" key="1">
    <citation type="journal article" date="2019" name="Int. J. Syst. Evol. Microbiol.">
        <title>The Global Catalogue of Microorganisms (GCM) 10K type strain sequencing project: providing services to taxonomists for standard genome sequencing and annotation.</title>
        <authorList>
            <consortium name="The Broad Institute Genomics Platform"/>
            <consortium name="The Broad Institute Genome Sequencing Center for Infectious Disease"/>
            <person name="Wu L."/>
            <person name="Ma J."/>
        </authorList>
    </citation>
    <scope>NUCLEOTIDE SEQUENCE [LARGE SCALE GENOMIC DNA]</scope>
    <source>
        <strain evidence="18">KCTC 19812</strain>
    </source>
</reference>
<protein>
    <recommendedName>
        <fullName evidence="12">DNA 3'-5' helicase</fullName>
        <ecNumber evidence="12">5.6.2.4</ecNumber>
    </recommendedName>
</protein>
<keyword evidence="1" id="KW-0540">Nuclease</keyword>
<keyword evidence="8" id="KW-0238">DNA-binding</keyword>
<gene>
    <name evidence="17" type="ORF">ACFSKV_14765</name>
</gene>
<dbReference type="SUPFAM" id="SSF52540">
    <property type="entry name" value="P-loop containing nucleoside triphosphate hydrolases"/>
    <property type="match status" value="1"/>
</dbReference>
<evidence type="ECO:0000256" key="3">
    <source>
        <dbReference type="ARBA" id="ARBA00022763"/>
    </source>
</evidence>
<dbReference type="PROSITE" id="PS51217">
    <property type="entry name" value="UVRD_HELICASE_CTER"/>
    <property type="match status" value="1"/>
</dbReference>
<dbReference type="Gene3D" id="1.10.3170.10">
    <property type="entry name" value="Recbcd, chain B, domain 2"/>
    <property type="match status" value="1"/>
</dbReference>
<accession>A0ABW5B9L5</accession>
<keyword evidence="2 14" id="KW-0547">Nucleotide-binding</keyword>
<feature type="binding site" evidence="14">
    <location>
        <begin position="11"/>
        <end position="18"/>
    </location>
    <ligand>
        <name>ATP</name>
        <dbReference type="ChEBI" id="CHEBI:30616"/>
    </ligand>
</feature>
<evidence type="ECO:0000256" key="10">
    <source>
        <dbReference type="ARBA" id="ARBA00023235"/>
    </source>
</evidence>
<keyword evidence="5 14" id="KW-0347">Helicase</keyword>
<keyword evidence="9" id="KW-0234">DNA repair</keyword>
<evidence type="ECO:0000256" key="8">
    <source>
        <dbReference type="ARBA" id="ARBA00023125"/>
    </source>
</evidence>
<evidence type="ECO:0000256" key="12">
    <source>
        <dbReference type="ARBA" id="ARBA00034808"/>
    </source>
</evidence>
<dbReference type="InterPro" id="IPR027417">
    <property type="entry name" value="P-loop_NTPase"/>
</dbReference>